<dbReference type="AlphaFoldDB" id="A0A6M4M9M5"/>
<accession>A0A6M4M9M5</accession>
<dbReference type="KEGG" id="apel:CA267_001155"/>
<protein>
    <submittedName>
        <fullName evidence="1">Uncharacterized protein</fullName>
    </submittedName>
</protein>
<dbReference type="RefSeq" id="WP_075609173.1">
    <property type="nucleotide sequence ID" value="NZ_CP052766.1"/>
</dbReference>
<proteinExistence type="predicted"/>
<evidence type="ECO:0000313" key="1">
    <source>
        <dbReference type="EMBL" id="QJR79498.1"/>
    </source>
</evidence>
<reference evidence="1 2" key="2">
    <citation type="submission" date="2020-04" db="EMBL/GenBank/DDBJ databases">
        <title>Complete genome sequence of Alteromonas pelagimontana 5.12T.</title>
        <authorList>
            <person name="Sinha R.K."/>
            <person name="Krishnan K.P."/>
            <person name="Kurian J.P."/>
        </authorList>
    </citation>
    <scope>NUCLEOTIDE SEQUENCE [LARGE SCALE GENOMIC DNA]</scope>
    <source>
        <strain evidence="1 2">5.12</strain>
    </source>
</reference>
<dbReference type="OrthoDB" id="1374948at2"/>
<dbReference type="EMBL" id="CP052766">
    <property type="protein sequence ID" value="QJR79498.1"/>
    <property type="molecule type" value="Genomic_DNA"/>
</dbReference>
<gene>
    <name evidence="1" type="ORF">CA267_001155</name>
</gene>
<organism evidence="1 2">
    <name type="scientific">Alteromonas pelagimontana</name>
    <dbReference type="NCBI Taxonomy" id="1858656"/>
    <lineage>
        <taxon>Bacteria</taxon>
        <taxon>Pseudomonadati</taxon>
        <taxon>Pseudomonadota</taxon>
        <taxon>Gammaproteobacteria</taxon>
        <taxon>Alteromonadales</taxon>
        <taxon>Alteromonadaceae</taxon>
        <taxon>Alteromonas/Salinimonas group</taxon>
        <taxon>Alteromonas</taxon>
    </lineage>
</organism>
<evidence type="ECO:0000313" key="2">
    <source>
        <dbReference type="Proteomes" id="UP000219285"/>
    </source>
</evidence>
<sequence>MESEFYITSRKHEALLSLTEEQFRDLKRARKRLSACYAISHKFRLVLSNFEMVKETMATLGQLYIQQQCAEELERTKPRLNAFVNNYVLSARIFTSHLKRHVQGCLPHDRQVVNILTEKMEKEYQRSYAYRFIDSLYDYVSYFGLSIHSMRLNSRLRELANGSLEREYRFKAYIERDFIGGPADFRASVLEETPDRINLMVLLESANVGLQRLHDLALQLTNDVAIDSQHLISEFINVFVGEHGHEHNNLFVVHKISGFNDKVYDRFPISMYVNNHNMEKEYV</sequence>
<reference evidence="2" key="1">
    <citation type="submission" date="2014-12" db="EMBL/GenBank/DDBJ databases">
        <title>Complete genome sequence of a multi-drug resistant Klebsiella pneumoniae.</title>
        <authorList>
            <person name="Hua X."/>
            <person name="Chen Q."/>
            <person name="Li X."/>
            <person name="Feng Y."/>
            <person name="Ruan Z."/>
            <person name="Yu Y."/>
        </authorList>
    </citation>
    <scope>NUCLEOTIDE SEQUENCE [LARGE SCALE GENOMIC DNA]</scope>
    <source>
        <strain evidence="2">5.12</strain>
    </source>
</reference>
<dbReference type="Proteomes" id="UP000219285">
    <property type="component" value="Chromosome"/>
</dbReference>
<name>A0A6M4M9M5_9ALTE</name>
<keyword evidence="2" id="KW-1185">Reference proteome</keyword>